<dbReference type="Proteomes" id="UP001054902">
    <property type="component" value="Unassembled WGS sequence"/>
</dbReference>
<dbReference type="PANTHER" id="PTHR11748">
    <property type="entry name" value="D-LACTATE DEHYDROGENASE"/>
    <property type="match status" value="1"/>
</dbReference>
<dbReference type="PANTHER" id="PTHR11748:SF111">
    <property type="entry name" value="D-LACTATE DEHYDROGENASE, MITOCHONDRIAL-RELATED"/>
    <property type="match status" value="1"/>
</dbReference>
<dbReference type="EMBL" id="BLLK01000023">
    <property type="protein sequence ID" value="GFH47416.1"/>
    <property type="molecule type" value="Genomic_DNA"/>
</dbReference>
<evidence type="ECO:0000256" key="1">
    <source>
        <dbReference type="ARBA" id="ARBA00001974"/>
    </source>
</evidence>
<gene>
    <name evidence="11" type="ORF">CTEN210_03891</name>
</gene>
<comment type="cofactor">
    <cofactor evidence="1">
        <name>FAD</name>
        <dbReference type="ChEBI" id="CHEBI:57692"/>
    </cofactor>
</comment>
<dbReference type="InterPro" id="IPR016171">
    <property type="entry name" value="Vanillyl_alc_oxidase_C-sub2"/>
</dbReference>
<proteinExistence type="inferred from homology"/>
<comment type="similarity">
    <text evidence="3">Belongs to the FAD-binding oxidoreductase/transferase type 4 family.</text>
</comment>
<keyword evidence="7" id="KW-0560">Oxidoreductase</keyword>
<protein>
    <recommendedName>
        <fullName evidence="9">D-lactate dehydrogenase (cytochrome)</fullName>
        <ecNumber evidence="9">1.1.2.4</ecNumber>
    </recommendedName>
</protein>
<dbReference type="Gene3D" id="3.30.70.2740">
    <property type="match status" value="1"/>
</dbReference>
<dbReference type="GO" id="GO:0008720">
    <property type="term" value="F:D-lactate dehydrogenase (NAD+) activity"/>
    <property type="evidence" value="ECO:0007669"/>
    <property type="project" value="TreeGrafter"/>
</dbReference>
<dbReference type="InterPro" id="IPR016169">
    <property type="entry name" value="FAD-bd_PCMH_sub2"/>
</dbReference>
<dbReference type="Pfam" id="PF01565">
    <property type="entry name" value="FAD_binding_4"/>
    <property type="match status" value="1"/>
</dbReference>
<evidence type="ECO:0000256" key="9">
    <source>
        <dbReference type="ARBA" id="ARBA00038897"/>
    </source>
</evidence>
<dbReference type="Pfam" id="PF02913">
    <property type="entry name" value="FAD-oxidase_C"/>
    <property type="match status" value="1"/>
</dbReference>
<dbReference type="GO" id="GO:0071949">
    <property type="term" value="F:FAD binding"/>
    <property type="evidence" value="ECO:0007669"/>
    <property type="project" value="InterPro"/>
</dbReference>
<keyword evidence="5" id="KW-0274">FAD</keyword>
<name>A0AAD3H218_9STRA</name>
<dbReference type="PROSITE" id="PS51387">
    <property type="entry name" value="FAD_PCMH"/>
    <property type="match status" value="1"/>
</dbReference>
<sequence length="520" mass="56398">MHQLPKLLAVRASRSLLQHRFQKLHYSSSTHSFSSNSASHSSSSLSKFLNEISTNLSHVEINQNKYDLDVHGKGEGYHPTSPPAAILTPTSVTDISSILKYCNQYKIPVIPYGAGTSVEGHVSAIHPSSISLDMVKFKQVDLPTDGTILEDAHIQVGAGVTRHELNHALRHTGLEFKVDPGADATIGGMTATSASGTTAVSYGTMRENILGLECVLPDGTVANCGSFALKSSSGYDLTSLMCGSEGTLGVITKVTVKLHPVAEHVSAAICEFDTLHEAAMAISTMKFSSIPLERCELLDESSLDAFHKYTIMSDGNETNDSNTEEVVRKPTVFLEFTGATKDIVQEHVKLTELICNEFGGSNFEFKTDEAERRKLWSARHNLYYASLAMRKGAEKAIITDACVPLSKLAHVISATAQDVKDYGVIATTFGHAGDGNFHCILPILEDDDKEYIQKLHEINDNLIKRTLEVGGTCTGEHGIGNGKIKHLMQEHGEGGVKFMEMIKKGLDANNIMNPGKIVDI</sequence>
<dbReference type="SUPFAM" id="SSF56176">
    <property type="entry name" value="FAD-binding/transporter-associated domain-like"/>
    <property type="match status" value="1"/>
</dbReference>
<evidence type="ECO:0000256" key="2">
    <source>
        <dbReference type="ARBA" id="ARBA00004173"/>
    </source>
</evidence>
<dbReference type="GO" id="GO:0005739">
    <property type="term" value="C:mitochondrion"/>
    <property type="evidence" value="ECO:0007669"/>
    <property type="project" value="UniProtKB-SubCell"/>
</dbReference>
<evidence type="ECO:0000313" key="12">
    <source>
        <dbReference type="Proteomes" id="UP001054902"/>
    </source>
</evidence>
<dbReference type="Gene3D" id="3.30.465.10">
    <property type="match status" value="1"/>
</dbReference>
<keyword evidence="4" id="KW-0285">Flavoprotein</keyword>
<dbReference type="FunFam" id="3.30.465.10:FF:000056">
    <property type="entry name" value="Uncharacterized protein"/>
    <property type="match status" value="1"/>
</dbReference>
<evidence type="ECO:0000313" key="11">
    <source>
        <dbReference type="EMBL" id="GFH47416.1"/>
    </source>
</evidence>
<accession>A0AAD3H218</accession>
<dbReference type="FunFam" id="1.10.45.10:FF:000001">
    <property type="entry name" value="D-lactate dehydrogenase mitochondrial"/>
    <property type="match status" value="1"/>
</dbReference>
<dbReference type="GO" id="GO:1903457">
    <property type="term" value="P:lactate catabolic process"/>
    <property type="evidence" value="ECO:0007669"/>
    <property type="project" value="TreeGrafter"/>
</dbReference>
<dbReference type="GO" id="GO:0004458">
    <property type="term" value="F:D-lactate dehydrogenase (cytochrome) activity"/>
    <property type="evidence" value="ECO:0007669"/>
    <property type="project" value="UniProtKB-EC"/>
</dbReference>
<evidence type="ECO:0000256" key="3">
    <source>
        <dbReference type="ARBA" id="ARBA00008000"/>
    </source>
</evidence>
<dbReference type="EC" id="1.1.2.4" evidence="9"/>
<keyword evidence="12" id="KW-1185">Reference proteome</keyword>
<evidence type="ECO:0000256" key="5">
    <source>
        <dbReference type="ARBA" id="ARBA00022827"/>
    </source>
</evidence>
<dbReference type="InterPro" id="IPR016164">
    <property type="entry name" value="FAD-linked_Oxase-like_C"/>
</dbReference>
<evidence type="ECO:0000256" key="4">
    <source>
        <dbReference type="ARBA" id="ARBA00022630"/>
    </source>
</evidence>
<keyword evidence="8" id="KW-0496">Mitochondrion</keyword>
<evidence type="ECO:0000256" key="8">
    <source>
        <dbReference type="ARBA" id="ARBA00023128"/>
    </source>
</evidence>
<dbReference type="InterPro" id="IPR016166">
    <property type="entry name" value="FAD-bd_PCMH"/>
</dbReference>
<dbReference type="AlphaFoldDB" id="A0AAD3H218"/>
<dbReference type="InterPro" id="IPR036318">
    <property type="entry name" value="FAD-bd_PCMH-like_sf"/>
</dbReference>
<evidence type="ECO:0000256" key="6">
    <source>
        <dbReference type="ARBA" id="ARBA00022946"/>
    </source>
</evidence>
<comment type="subcellular location">
    <subcellularLocation>
        <location evidence="2">Mitochondrion</location>
    </subcellularLocation>
</comment>
<feature type="domain" description="FAD-binding PCMH-type" evidence="10">
    <location>
        <begin position="79"/>
        <end position="261"/>
    </location>
</feature>
<dbReference type="InterPro" id="IPR004113">
    <property type="entry name" value="FAD-bd_oxidored_4_C"/>
</dbReference>
<dbReference type="SUPFAM" id="SSF55103">
    <property type="entry name" value="FAD-linked oxidases, C-terminal domain"/>
    <property type="match status" value="1"/>
</dbReference>
<evidence type="ECO:0000259" key="10">
    <source>
        <dbReference type="PROSITE" id="PS51387"/>
    </source>
</evidence>
<comment type="caution">
    <text evidence="11">The sequence shown here is derived from an EMBL/GenBank/DDBJ whole genome shotgun (WGS) entry which is preliminary data.</text>
</comment>
<reference evidence="11 12" key="1">
    <citation type="journal article" date="2021" name="Sci. Rep.">
        <title>The genome of the diatom Chaetoceros tenuissimus carries an ancient integrated fragment of an extant virus.</title>
        <authorList>
            <person name="Hongo Y."/>
            <person name="Kimura K."/>
            <person name="Takaki Y."/>
            <person name="Yoshida Y."/>
            <person name="Baba S."/>
            <person name="Kobayashi G."/>
            <person name="Nagasaki K."/>
            <person name="Hano T."/>
            <person name="Tomaru Y."/>
        </authorList>
    </citation>
    <scope>NUCLEOTIDE SEQUENCE [LARGE SCALE GENOMIC DNA]</scope>
    <source>
        <strain evidence="11 12">NIES-3715</strain>
    </source>
</reference>
<organism evidence="11 12">
    <name type="scientific">Chaetoceros tenuissimus</name>
    <dbReference type="NCBI Taxonomy" id="426638"/>
    <lineage>
        <taxon>Eukaryota</taxon>
        <taxon>Sar</taxon>
        <taxon>Stramenopiles</taxon>
        <taxon>Ochrophyta</taxon>
        <taxon>Bacillariophyta</taxon>
        <taxon>Coscinodiscophyceae</taxon>
        <taxon>Chaetocerotophycidae</taxon>
        <taxon>Chaetocerotales</taxon>
        <taxon>Chaetocerotaceae</taxon>
        <taxon>Chaetoceros</taxon>
    </lineage>
</organism>
<dbReference type="InterPro" id="IPR006094">
    <property type="entry name" value="Oxid_FAD_bind_N"/>
</dbReference>
<dbReference type="Gene3D" id="1.10.45.10">
    <property type="entry name" value="Vanillyl-alcohol Oxidase, Chain A, domain 4"/>
    <property type="match status" value="1"/>
</dbReference>
<evidence type="ECO:0000256" key="7">
    <source>
        <dbReference type="ARBA" id="ARBA00023002"/>
    </source>
</evidence>
<keyword evidence="6" id="KW-0809">Transit peptide</keyword>
<dbReference type="FunFam" id="3.30.70.2740:FF:000001">
    <property type="entry name" value="D-lactate dehydrogenase mitochondrial"/>
    <property type="match status" value="1"/>
</dbReference>